<gene>
    <name evidence="1" type="ORF">DPMN_177575</name>
</gene>
<dbReference type="Proteomes" id="UP000828390">
    <property type="component" value="Unassembled WGS sequence"/>
</dbReference>
<reference evidence="1" key="2">
    <citation type="submission" date="2020-11" db="EMBL/GenBank/DDBJ databases">
        <authorList>
            <person name="McCartney M.A."/>
            <person name="Auch B."/>
            <person name="Kono T."/>
            <person name="Mallez S."/>
            <person name="Becker A."/>
            <person name="Gohl D.M."/>
            <person name="Silverstein K.A.T."/>
            <person name="Koren S."/>
            <person name="Bechman K.B."/>
            <person name="Herman A."/>
            <person name="Abrahante J.E."/>
            <person name="Garbe J."/>
        </authorList>
    </citation>
    <scope>NUCLEOTIDE SEQUENCE</scope>
    <source>
        <strain evidence="1">Duluth1</strain>
        <tissue evidence="1">Whole animal</tissue>
    </source>
</reference>
<keyword evidence="2" id="KW-1185">Reference proteome</keyword>
<reference evidence="1" key="1">
    <citation type="journal article" date="2019" name="bioRxiv">
        <title>The Genome of the Zebra Mussel, Dreissena polymorpha: A Resource for Invasive Species Research.</title>
        <authorList>
            <person name="McCartney M.A."/>
            <person name="Auch B."/>
            <person name="Kono T."/>
            <person name="Mallez S."/>
            <person name="Zhang Y."/>
            <person name="Obille A."/>
            <person name="Becker A."/>
            <person name="Abrahante J.E."/>
            <person name="Garbe J."/>
            <person name="Badalamenti J.P."/>
            <person name="Herman A."/>
            <person name="Mangelson H."/>
            <person name="Liachko I."/>
            <person name="Sullivan S."/>
            <person name="Sone E.D."/>
            <person name="Koren S."/>
            <person name="Silverstein K.A.T."/>
            <person name="Beckman K.B."/>
            <person name="Gohl D.M."/>
        </authorList>
    </citation>
    <scope>NUCLEOTIDE SEQUENCE</scope>
    <source>
        <strain evidence="1">Duluth1</strain>
        <tissue evidence="1">Whole animal</tissue>
    </source>
</reference>
<dbReference type="AlphaFoldDB" id="A0A9D4EBX1"/>
<accession>A0A9D4EBX1</accession>
<evidence type="ECO:0000313" key="1">
    <source>
        <dbReference type="EMBL" id="KAH3776159.1"/>
    </source>
</evidence>
<sequence length="74" mass="8459">MTGLIIFDREPVTAIFQGDITFTLFAVVRGDESSFHAGLKHDAAWREAEIALDVVLYQSLLLFRKGLYRTHSRF</sequence>
<dbReference type="EMBL" id="JAIWYP010000009">
    <property type="protein sequence ID" value="KAH3776159.1"/>
    <property type="molecule type" value="Genomic_DNA"/>
</dbReference>
<proteinExistence type="predicted"/>
<name>A0A9D4EBX1_DREPO</name>
<comment type="caution">
    <text evidence="1">The sequence shown here is derived from an EMBL/GenBank/DDBJ whole genome shotgun (WGS) entry which is preliminary data.</text>
</comment>
<protein>
    <submittedName>
        <fullName evidence="1">Uncharacterized protein</fullName>
    </submittedName>
</protein>
<organism evidence="1 2">
    <name type="scientific">Dreissena polymorpha</name>
    <name type="common">Zebra mussel</name>
    <name type="synonym">Mytilus polymorpha</name>
    <dbReference type="NCBI Taxonomy" id="45954"/>
    <lineage>
        <taxon>Eukaryota</taxon>
        <taxon>Metazoa</taxon>
        <taxon>Spiralia</taxon>
        <taxon>Lophotrochozoa</taxon>
        <taxon>Mollusca</taxon>
        <taxon>Bivalvia</taxon>
        <taxon>Autobranchia</taxon>
        <taxon>Heteroconchia</taxon>
        <taxon>Euheterodonta</taxon>
        <taxon>Imparidentia</taxon>
        <taxon>Neoheterodontei</taxon>
        <taxon>Myida</taxon>
        <taxon>Dreissenoidea</taxon>
        <taxon>Dreissenidae</taxon>
        <taxon>Dreissena</taxon>
    </lineage>
</organism>
<evidence type="ECO:0000313" key="2">
    <source>
        <dbReference type="Proteomes" id="UP000828390"/>
    </source>
</evidence>